<sequence length="188" mass="21860">MNQFIRSFAMSFIRLMNLTKFFADDELQTKKIIKFRLGVRTYSLTLLEFARRLGLYQAAKLDEEGFNVYFERGVRSDENFNARGNSFEGDSQDDHLFFVSENDWMKRKGADTQKESQICCGQFISKIVRKSRVLTEDVLRSLRALVYCIDLDTTTFRELIDSESRLIPEHLQPSVPRVGIPRPPRAST</sequence>
<dbReference type="AlphaFoldDB" id="A0A699SAW4"/>
<comment type="caution">
    <text evidence="1">The sequence shown here is derived from an EMBL/GenBank/DDBJ whole genome shotgun (WGS) entry which is preliminary data.</text>
</comment>
<organism evidence="1">
    <name type="scientific">Tanacetum cinerariifolium</name>
    <name type="common">Dalmatian daisy</name>
    <name type="synonym">Chrysanthemum cinerariifolium</name>
    <dbReference type="NCBI Taxonomy" id="118510"/>
    <lineage>
        <taxon>Eukaryota</taxon>
        <taxon>Viridiplantae</taxon>
        <taxon>Streptophyta</taxon>
        <taxon>Embryophyta</taxon>
        <taxon>Tracheophyta</taxon>
        <taxon>Spermatophyta</taxon>
        <taxon>Magnoliopsida</taxon>
        <taxon>eudicotyledons</taxon>
        <taxon>Gunneridae</taxon>
        <taxon>Pentapetalae</taxon>
        <taxon>asterids</taxon>
        <taxon>campanulids</taxon>
        <taxon>Asterales</taxon>
        <taxon>Asteraceae</taxon>
        <taxon>Asteroideae</taxon>
        <taxon>Anthemideae</taxon>
        <taxon>Anthemidinae</taxon>
        <taxon>Tanacetum</taxon>
    </lineage>
</organism>
<accession>A0A699SAW4</accession>
<reference evidence="1" key="1">
    <citation type="journal article" date="2019" name="Sci. Rep.">
        <title>Draft genome of Tanacetum cinerariifolium, the natural source of mosquito coil.</title>
        <authorList>
            <person name="Yamashiro T."/>
            <person name="Shiraishi A."/>
            <person name="Satake H."/>
            <person name="Nakayama K."/>
        </authorList>
    </citation>
    <scope>NUCLEOTIDE SEQUENCE</scope>
</reference>
<dbReference type="EMBL" id="BKCJ011148690">
    <property type="protein sequence ID" value="GFC94440.1"/>
    <property type="molecule type" value="Genomic_DNA"/>
</dbReference>
<proteinExistence type="predicted"/>
<evidence type="ECO:0000313" key="1">
    <source>
        <dbReference type="EMBL" id="GFC94440.1"/>
    </source>
</evidence>
<gene>
    <name evidence="1" type="ORF">Tci_866410</name>
</gene>
<name>A0A699SAW4_TANCI</name>
<protein>
    <submittedName>
        <fullName evidence="1">Uncharacterized protein</fullName>
    </submittedName>
</protein>